<dbReference type="PANTHER" id="PTHR34611">
    <property type="match status" value="1"/>
</dbReference>
<proteinExistence type="predicted"/>
<reference evidence="1 2" key="1">
    <citation type="journal article" date="2006" name="Genome Res.">
        <title>Massive genome erosion and functional adaptations provide insights into the symbiotic lifestyle of Sodalis glossinidius in the tsetse host.</title>
        <authorList>
            <person name="Toh H."/>
            <person name="Weiss B.L."/>
            <person name="Perkin S.A.H."/>
            <person name="Yamashita A."/>
            <person name="Oshima K."/>
            <person name="Hattori M."/>
            <person name="Aksoy S."/>
        </authorList>
    </citation>
    <scope>NUCLEOTIDE SEQUENCE [LARGE SCALE GENOMIC DNA]</scope>
    <source>
        <strain evidence="2">morsitans</strain>
    </source>
</reference>
<dbReference type="eggNOG" id="COG5464">
    <property type="taxonomic scope" value="Bacteria"/>
</dbReference>
<organism evidence="1 2">
    <name type="scientific">Sodalis glossinidius (strain morsitans)</name>
    <dbReference type="NCBI Taxonomy" id="343509"/>
    <lineage>
        <taxon>Bacteria</taxon>
        <taxon>Pseudomonadati</taxon>
        <taxon>Pseudomonadota</taxon>
        <taxon>Gammaproteobacteria</taxon>
        <taxon>Enterobacterales</taxon>
        <taxon>Bruguierivoracaceae</taxon>
        <taxon>Sodalis</taxon>
    </lineage>
</organism>
<dbReference type="Proteomes" id="UP000001932">
    <property type="component" value="Chromosome"/>
</dbReference>
<dbReference type="GO" id="GO:0006310">
    <property type="term" value="P:DNA recombination"/>
    <property type="evidence" value="ECO:0007669"/>
    <property type="project" value="TreeGrafter"/>
</dbReference>
<evidence type="ECO:0008006" key="3">
    <source>
        <dbReference type="Google" id="ProtNLM"/>
    </source>
</evidence>
<dbReference type="EMBL" id="AP008232">
    <property type="protein sequence ID" value="BAE74220.1"/>
    <property type="molecule type" value="Genomic_DNA"/>
</dbReference>
<keyword evidence="2" id="KW-1185">Reference proteome</keyword>
<evidence type="ECO:0000313" key="1">
    <source>
        <dbReference type="EMBL" id="BAE74220.1"/>
    </source>
</evidence>
<dbReference type="GO" id="GO:1990238">
    <property type="term" value="F:double-stranded DNA endonuclease activity"/>
    <property type="evidence" value="ECO:0007669"/>
    <property type="project" value="TreeGrafter"/>
</dbReference>
<protein>
    <recommendedName>
        <fullName evidence="3">Transposase</fullName>
    </recommendedName>
</protein>
<dbReference type="HOGENOM" id="CLU_059548_7_1_6"/>
<dbReference type="KEGG" id="sgl:SG0945"/>
<accession>Q2NUF5</accession>
<evidence type="ECO:0000313" key="2">
    <source>
        <dbReference type="Proteomes" id="UP000001932"/>
    </source>
</evidence>
<sequence length="112" mass="12770">MQKHIRTRDMLELASDIARLLNLWAIPKEQFRSLMYYIAEQGNTSDEAQFLQNIATKATDYREDIMTIAEQLEAKGIQLGRQEGIQLGEQKGRQEGEKLASLKIAQNMLSSV</sequence>
<gene>
    <name evidence="1" type="ordered locus">SG0945</name>
</gene>
<name>Q2NUF5_SODGM</name>
<dbReference type="InterPro" id="IPR051699">
    <property type="entry name" value="Rpn/YhgA-like_nuclease"/>
</dbReference>
<dbReference type="AlphaFoldDB" id="Q2NUF5"/>
<dbReference type="PANTHER" id="PTHR34611:SF4">
    <property type="entry name" value="RECOMBINATION-PROMOTING NUCLEASE PSLT051"/>
    <property type="match status" value="1"/>
</dbReference>